<reference evidence="2 3" key="1">
    <citation type="journal article" date="2018" name="Front. Plant Sci.">
        <title>Red Clover (Trifolium pratense) and Zigzag Clover (T. medium) - A Picture of Genomic Similarities and Differences.</title>
        <authorList>
            <person name="Dluhosova J."/>
            <person name="Istvanek J."/>
            <person name="Nedelnik J."/>
            <person name="Repkova J."/>
        </authorList>
    </citation>
    <scope>NUCLEOTIDE SEQUENCE [LARGE SCALE GENOMIC DNA]</scope>
    <source>
        <strain evidence="3">cv. 10/8</strain>
        <tissue evidence="2">Leaf</tissue>
    </source>
</reference>
<protein>
    <submittedName>
        <fullName evidence="2">Callose synthase 9-like</fullName>
    </submittedName>
</protein>
<dbReference type="InterPro" id="IPR003440">
    <property type="entry name" value="Glyco_trans_48_dom"/>
</dbReference>
<dbReference type="PANTHER" id="PTHR12741:SF47">
    <property type="entry name" value="CALLOSE SYNTHASE 9"/>
    <property type="match status" value="1"/>
</dbReference>
<dbReference type="GO" id="GO:0006075">
    <property type="term" value="P:(1-&gt;3)-beta-D-glucan biosynthetic process"/>
    <property type="evidence" value="ECO:0007669"/>
    <property type="project" value="InterPro"/>
</dbReference>
<evidence type="ECO:0000259" key="1">
    <source>
        <dbReference type="Pfam" id="PF02364"/>
    </source>
</evidence>
<evidence type="ECO:0000313" key="2">
    <source>
        <dbReference type="EMBL" id="MCI02147.1"/>
    </source>
</evidence>
<feature type="non-terminal residue" evidence="2">
    <location>
        <position position="119"/>
    </location>
</feature>
<proteinExistence type="predicted"/>
<dbReference type="GO" id="GO:0003843">
    <property type="term" value="F:1,3-beta-D-glucan synthase activity"/>
    <property type="evidence" value="ECO:0007669"/>
    <property type="project" value="InterPro"/>
</dbReference>
<sequence length="119" mass="13552">MMYYRKALMLQTYLERTTAGVDLEAGLGFDEVSDTRGFDLSPEARAQADLKFTYVVTCQIYGKQKEEQKPEAVDIALLMQRNEALRVAFIDVVETLRDGKVNTEYYSKLVKADINGKDK</sequence>
<dbReference type="GO" id="GO:0000148">
    <property type="term" value="C:1,3-beta-D-glucan synthase complex"/>
    <property type="evidence" value="ECO:0007669"/>
    <property type="project" value="InterPro"/>
</dbReference>
<keyword evidence="3" id="KW-1185">Reference proteome</keyword>
<dbReference type="Proteomes" id="UP000265520">
    <property type="component" value="Unassembled WGS sequence"/>
</dbReference>
<dbReference type="GO" id="GO:0005886">
    <property type="term" value="C:plasma membrane"/>
    <property type="evidence" value="ECO:0007669"/>
    <property type="project" value="TreeGrafter"/>
</dbReference>
<dbReference type="EMBL" id="LXQA010048271">
    <property type="protein sequence ID" value="MCI02147.1"/>
    <property type="molecule type" value="Genomic_DNA"/>
</dbReference>
<organism evidence="2 3">
    <name type="scientific">Trifolium medium</name>
    <dbReference type="NCBI Taxonomy" id="97028"/>
    <lineage>
        <taxon>Eukaryota</taxon>
        <taxon>Viridiplantae</taxon>
        <taxon>Streptophyta</taxon>
        <taxon>Embryophyta</taxon>
        <taxon>Tracheophyta</taxon>
        <taxon>Spermatophyta</taxon>
        <taxon>Magnoliopsida</taxon>
        <taxon>eudicotyledons</taxon>
        <taxon>Gunneridae</taxon>
        <taxon>Pentapetalae</taxon>
        <taxon>rosids</taxon>
        <taxon>fabids</taxon>
        <taxon>Fabales</taxon>
        <taxon>Fabaceae</taxon>
        <taxon>Papilionoideae</taxon>
        <taxon>50 kb inversion clade</taxon>
        <taxon>NPAAA clade</taxon>
        <taxon>Hologalegina</taxon>
        <taxon>IRL clade</taxon>
        <taxon>Trifolieae</taxon>
        <taxon>Trifolium</taxon>
    </lineage>
</organism>
<evidence type="ECO:0000313" key="3">
    <source>
        <dbReference type="Proteomes" id="UP000265520"/>
    </source>
</evidence>
<dbReference type="AlphaFoldDB" id="A0A392NQJ8"/>
<comment type="caution">
    <text evidence="2">The sequence shown here is derived from an EMBL/GenBank/DDBJ whole genome shotgun (WGS) entry which is preliminary data.</text>
</comment>
<feature type="domain" description="Glycosyl transferase 48" evidence="1">
    <location>
        <begin position="1"/>
        <end position="114"/>
    </location>
</feature>
<dbReference type="Pfam" id="PF02364">
    <property type="entry name" value="Glucan_synthase"/>
    <property type="match status" value="1"/>
</dbReference>
<accession>A0A392NQJ8</accession>
<dbReference type="PANTHER" id="PTHR12741">
    <property type="entry name" value="LYST-INTERACTING PROTEIN LIP5 DOPAMINE RESPONSIVE PROTEIN DRG-1"/>
    <property type="match status" value="1"/>
</dbReference>
<name>A0A392NQJ8_9FABA</name>